<evidence type="ECO:0000313" key="2">
    <source>
        <dbReference type="Proteomes" id="UP000031737"/>
    </source>
</evidence>
<organism evidence="1 2">
    <name type="scientific">Trypanosoma rangeli SC58</name>
    <dbReference type="NCBI Taxonomy" id="429131"/>
    <lineage>
        <taxon>Eukaryota</taxon>
        <taxon>Discoba</taxon>
        <taxon>Euglenozoa</taxon>
        <taxon>Kinetoplastea</taxon>
        <taxon>Metakinetoplastina</taxon>
        <taxon>Trypanosomatida</taxon>
        <taxon>Trypanosomatidae</taxon>
        <taxon>Trypanosoma</taxon>
        <taxon>Herpetosoma</taxon>
    </lineage>
</organism>
<evidence type="ECO:0000313" key="1">
    <source>
        <dbReference type="EMBL" id="ESL09264.1"/>
    </source>
</evidence>
<dbReference type="AlphaFoldDB" id="A0A061J2Y7"/>
<dbReference type="OrthoDB" id="248791at2759"/>
<dbReference type="Proteomes" id="UP000031737">
    <property type="component" value="Unassembled WGS sequence"/>
</dbReference>
<protein>
    <recommendedName>
        <fullName evidence="3">Ubiquitin-like domain-containing protein</fullName>
    </recommendedName>
</protein>
<name>A0A061J2Y7_TRYRA</name>
<reference evidence="1 2" key="1">
    <citation type="submission" date="2013-07" db="EMBL/GenBank/DDBJ databases">
        <authorList>
            <person name="Stoco P.H."/>
            <person name="Wagner G."/>
            <person name="Gerber A."/>
            <person name="Zaha A."/>
            <person name="Thompson C."/>
            <person name="Bartholomeu D.C."/>
            <person name="Luckemeyer D.D."/>
            <person name="Bahia D."/>
            <person name="Loreto E."/>
            <person name="Prestes E.B."/>
            <person name="Lima F.M."/>
            <person name="Rodrigues-Luiz G."/>
            <person name="Vallejo G.A."/>
            <person name="Filho J.F."/>
            <person name="Monteiro K.M."/>
            <person name="Tyler K.M."/>
            <person name="de Almeida L.G."/>
            <person name="Ortiz M.F."/>
            <person name="Siervo M.A."/>
            <person name="de Moraes M.H."/>
            <person name="Cunha O.L."/>
            <person name="Mendonca-Neto R."/>
            <person name="Silva R."/>
            <person name="Teixeira S.M."/>
            <person name="Murta S.M."/>
            <person name="Sincero T.C."/>
            <person name="Mendes T.A."/>
            <person name="Urmenyi T.P."/>
            <person name="Silva V.G."/>
            <person name="da Rocha W.D."/>
            <person name="Andersson B."/>
            <person name="Romanha A.J."/>
            <person name="Steindel M."/>
            <person name="de Vasconcelos A.T."/>
            <person name="Grisard E.C."/>
        </authorList>
    </citation>
    <scope>NUCLEOTIDE SEQUENCE [LARGE SCALE GENOMIC DNA]</scope>
    <source>
        <strain evidence="1 2">SC58</strain>
    </source>
</reference>
<accession>A0A061J2Y7</accession>
<evidence type="ECO:0008006" key="3">
    <source>
        <dbReference type="Google" id="ProtNLM"/>
    </source>
</evidence>
<keyword evidence="2" id="KW-1185">Reference proteome</keyword>
<dbReference type="EMBL" id="AUPL01003019">
    <property type="protein sequence ID" value="ESL09264.1"/>
    <property type="molecule type" value="Genomic_DNA"/>
</dbReference>
<dbReference type="VEuPathDB" id="TriTrypDB:TRSC58_03019"/>
<sequence>MRLAPLCLKFGFGAYKAKMISVKVFELRAGPRTVERVQLEKTGTLAAQLSTLSAAIGKPIGISSAAFHTVRENAIDKEPLATDVPLDAIGITNDSFLVIWLNNTNMTSQGEPQGGVRESDIASPAFLHVESNAPMSETSSLGMDLVGTRTLADSVEEATASIAPPAAAPPPVLTGTSNTNGPNNEWMPLLLREVENAKQKTAFFWERCTAELTRSNSTLEKEHLLKVLGSVTRLTEQQQVVEAAIALLQEQTGDRARVASVLVSICEVNANILKELAAMRQQERTGVQEDVAAIMQLQGKIQESVRFLLPETPSKASIQSPVVATNYVKEAPRLSASSYTISKEEYALHDSLLQQFFSAVGHVTVTVSELLTRFDNLGDIYAAVSVRYNLQRGRMQEAVQRCLQSHLPSLAPATPVVCYLHNGREVEYVESIILHSLGLNLRPPHLWIEVALPPGVENCCSKYYYSSLVGLSQRERPRCLQSVHSDVCRFSELSSVCPRLGLRNPQWMEHDNHTHARLRRSKLAAALLFRRPDLVGNMDAVLGSYTGREETLWKVLTAGAGS</sequence>
<comment type="caution">
    <text evidence="1">The sequence shown here is derived from an EMBL/GenBank/DDBJ whole genome shotgun (WGS) entry which is preliminary data.</text>
</comment>
<gene>
    <name evidence="1" type="ORF">TRSC58_03019</name>
</gene>
<proteinExistence type="predicted"/>